<feature type="region of interest" description="Disordered" evidence="1">
    <location>
        <begin position="1"/>
        <end position="61"/>
    </location>
</feature>
<proteinExistence type="predicted"/>
<accession>A0A1C7LQ16</accession>
<name>A0A1C7LQ16_GRIFR</name>
<protein>
    <submittedName>
        <fullName evidence="2">Uncharacterized protein</fullName>
    </submittedName>
</protein>
<comment type="caution">
    <text evidence="2">The sequence shown here is derived from an EMBL/GenBank/DDBJ whole genome shotgun (WGS) entry which is preliminary data.</text>
</comment>
<reference evidence="2 3" key="1">
    <citation type="submission" date="2016-03" db="EMBL/GenBank/DDBJ databases">
        <title>Whole genome sequencing of Grifola frondosa 9006-11.</title>
        <authorList>
            <person name="Min B."/>
            <person name="Park H."/>
            <person name="Kim J.-G."/>
            <person name="Cho H."/>
            <person name="Oh Y.-L."/>
            <person name="Kong W.-S."/>
            <person name="Choi I.-G."/>
        </authorList>
    </citation>
    <scope>NUCLEOTIDE SEQUENCE [LARGE SCALE GENOMIC DNA]</scope>
    <source>
        <strain evidence="2 3">9006-11</strain>
    </source>
</reference>
<sequence length="99" mass="10842">MRHQLRRLQEHAAANAPLNPARSPTPESFRGRSPSYHPQSLPPDTTDEVNHSAESANLLEPPTVGSVYIVPTNGGWRNPFCAGAESDSEFSEEEDTMVV</sequence>
<evidence type="ECO:0000313" key="3">
    <source>
        <dbReference type="Proteomes" id="UP000092993"/>
    </source>
</evidence>
<dbReference type="Proteomes" id="UP000092993">
    <property type="component" value="Unassembled WGS sequence"/>
</dbReference>
<gene>
    <name evidence="2" type="ORF">A0H81_13353</name>
</gene>
<organism evidence="2 3">
    <name type="scientific">Grifola frondosa</name>
    <name type="common">Maitake</name>
    <name type="synonym">Polyporus frondosus</name>
    <dbReference type="NCBI Taxonomy" id="5627"/>
    <lineage>
        <taxon>Eukaryota</taxon>
        <taxon>Fungi</taxon>
        <taxon>Dikarya</taxon>
        <taxon>Basidiomycota</taxon>
        <taxon>Agaricomycotina</taxon>
        <taxon>Agaricomycetes</taxon>
        <taxon>Polyporales</taxon>
        <taxon>Grifolaceae</taxon>
        <taxon>Grifola</taxon>
    </lineage>
</organism>
<evidence type="ECO:0000313" key="2">
    <source>
        <dbReference type="EMBL" id="OBZ66802.1"/>
    </source>
</evidence>
<evidence type="ECO:0000256" key="1">
    <source>
        <dbReference type="SAM" id="MobiDB-lite"/>
    </source>
</evidence>
<dbReference type="EMBL" id="LUGG01000027">
    <property type="protein sequence ID" value="OBZ66802.1"/>
    <property type="molecule type" value="Genomic_DNA"/>
</dbReference>
<dbReference type="AlphaFoldDB" id="A0A1C7LQ16"/>
<keyword evidence="3" id="KW-1185">Reference proteome</keyword>